<dbReference type="InterPro" id="IPR001047">
    <property type="entry name" value="Ribosomal_eS8"/>
</dbReference>
<dbReference type="InterPro" id="IPR020919">
    <property type="entry name" value="Ribosomal_protein_eS8_arc"/>
</dbReference>
<dbReference type="EMBL" id="DRZM01000231">
    <property type="protein sequence ID" value="HHP05725.1"/>
    <property type="molecule type" value="Genomic_DNA"/>
</dbReference>
<proteinExistence type="inferred from homology"/>
<dbReference type="CDD" id="cd11382">
    <property type="entry name" value="Ribosomal_S8e"/>
    <property type="match status" value="1"/>
</dbReference>
<dbReference type="Pfam" id="PF01201">
    <property type="entry name" value="Ribosomal_S8e"/>
    <property type="match status" value="1"/>
</dbReference>
<protein>
    <recommendedName>
        <fullName evidence="4 5">Small ribosomal subunit protein eS8</fullName>
    </recommendedName>
</protein>
<evidence type="ECO:0000256" key="5">
    <source>
        <dbReference type="HAMAP-Rule" id="MF_00029"/>
    </source>
</evidence>
<gene>
    <name evidence="5" type="primary">rps8e</name>
    <name evidence="6" type="ORF">ENM88_08300</name>
</gene>
<name>A0A7J3X9L0_THEPE</name>
<dbReference type="GO" id="GO:0005840">
    <property type="term" value="C:ribosome"/>
    <property type="evidence" value="ECO:0007669"/>
    <property type="project" value="UniProtKB-KW"/>
</dbReference>
<dbReference type="NCBIfam" id="TIGR00307">
    <property type="entry name" value="eS8"/>
    <property type="match status" value="1"/>
</dbReference>
<dbReference type="AlphaFoldDB" id="A0A7J3X9L0"/>
<reference evidence="6" key="1">
    <citation type="journal article" date="2020" name="mSystems">
        <title>Genome- and Community-Level Interaction Insights into Carbon Utilization and Element Cycling Functions of Hydrothermarchaeota in Hydrothermal Sediment.</title>
        <authorList>
            <person name="Zhou Z."/>
            <person name="Liu Y."/>
            <person name="Xu W."/>
            <person name="Pan J."/>
            <person name="Luo Z.H."/>
            <person name="Li M."/>
        </authorList>
    </citation>
    <scope>NUCLEOTIDE SEQUENCE [LARGE SCALE GENOMIC DNA]</scope>
    <source>
        <strain evidence="6">SpSt-1125</strain>
    </source>
</reference>
<dbReference type="Gene3D" id="2.40.10.310">
    <property type="match status" value="1"/>
</dbReference>
<sequence length="128" mass="14058">MGVYHGNDLRKITGGVKSRHVKVKRKYWMGRYPTLTVTGEKNEVRAIRTKGGGRKLRLRVAAEANVYVPKEGKTVRAKVIKLLDNPADRNLARRGIVTKGAIIQTSLGKAVVTSRPGQDGVLNAVLIE</sequence>
<comment type="subunit">
    <text evidence="5">Part of the 30S ribosomal subunit.</text>
</comment>
<evidence type="ECO:0000256" key="1">
    <source>
        <dbReference type="ARBA" id="ARBA00005257"/>
    </source>
</evidence>
<comment type="similarity">
    <text evidence="1 5">Belongs to the eukaryotic ribosomal protein eS8 family.</text>
</comment>
<dbReference type="InterPro" id="IPR022309">
    <property type="entry name" value="Ribosomal_Se8/biogenesis_NSA2"/>
</dbReference>
<evidence type="ECO:0000256" key="2">
    <source>
        <dbReference type="ARBA" id="ARBA00022980"/>
    </source>
</evidence>
<dbReference type="GO" id="GO:1990904">
    <property type="term" value="C:ribonucleoprotein complex"/>
    <property type="evidence" value="ECO:0007669"/>
    <property type="project" value="UniProtKB-KW"/>
</dbReference>
<dbReference type="GO" id="GO:0003735">
    <property type="term" value="F:structural constituent of ribosome"/>
    <property type="evidence" value="ECO:0007669"/>
    <property type="project" value="InterPro"/>
</dbReference>
<accession>A0A7J3X9L0</accession>
<evidence type="ECO:0000313" key="6">
    <source>
        <dbReference type="EMBL" id="HHP05725.1"/>
    </source>
</evidence>
<organism evidence="6">
    <name type="scientific">Thermofilum pendens</name>
    <dbReference type="NCBI Taxonomy" id="2269"/>
    <lineage>
        <taxon>Archaea</taxon>
        <taxon>Thermoproteota</taxon>
        <taxon>Thermoprotei</taxon>
        <taxon>Thermofilales</taxon>
        <taxon>Thermofilaceae</taxon>
        <taxon>Thermofilum</taxon>
    </lineage>
</organism>
<comment type="caution">
    <text evidence="6">The sequence shown here is derived from an EMBL/GenBank/DDBJ whole genome shotgun (WGS) entry which is preliminary data.</text>
</comment>
<dbReference type="GO" id="GO:0006412">
    <property type="term" value="P:translation"/>
    <property type="evidence" value="ECO:0007669"/>
    <property type="project" value="UniProtKB-UniRule"/>
</dbReference>
<evidence type="ECO:0000256" key="3">
    <source>
        <dbReference type="ARBA" id="ARBA00023274"/>
    </source>
</evidence>
<evidence type="ECO:0000256" key="4">
    <source>
        <dbReference type="ARBA" id="ARBA00035277"/>
    </source>
</evidence>
<keyword evidence="3 5" id="KW-0687">Ribonucleoprotein</keyword>
<dbReference type="PANTHER" id="PTHR10394">
    <property type="entry name" value="40S RIBOSOMAL PROTEIN S8"/>
    <property type="match status" value="1"/>
</dbReference>
<dbReference type="HAMAP" id="MF_00029">
    <property type="entry name" value="Ribosomal_eS8"/>
    <property type="match status" value="1"/>
</dbReference>
<keyword evidence="2 5" id="KW-0689">Ribosomal protein</keyword>